<dbReference type="AlphaFoldDB" id="A0A4Y7KYQ4"/>
<dbReference type="STRING" id="3469.A0A4Y7KYQ4"/>
<sequence>MHICKAIRQRSIPIEPSKCGTVEIGDLVVCFQDITGTNTAYVGRPHAIPKWNGLLPKSGEMAVVGGGGGGGAVVVGGGGGGGAVVVGGGGGDGGGRNELCCIKLSIYGGYGAAEAISGLNRVFVRICCVQMISLDVSVMRVIVFVSDDHFSSANLA</sequence>
<keyword evidence="2" id="KW-1185">Reference proteome</keyword>
<dbReference type="EMBL" id="CM010723">
    <property type="protein sequence ID" value="RZC78463.1"/>
    <property type="molecule type" value="Genomic_DNA"/>
</dbReference>
<reference evidence="1 2" key="1">
    <citation type="journal article" date="2018" name="Science">
        <title>The opium poppy genome and morphinan production.</title>
        <authorList>
            <person name="Guo L."/>
            <person name="Winzer T."/>
            <person name="Yang X."/>
            <person name="Li Y."/>
            <person name="Ning Z."/>
            <person name="He Z."/>
            <person name="Teodor R."/>
            <person name="Lu Y."/>
            <person name="Bowser T.A."/>
            <person name="Graham I.A."/>
            <person name="Ye K."/>
        </authorList>
    </citation>
    <scope>NUCLEOTIDE SEQUENCE [LARGE SCALE GENOMIC DNA]</scope>
    <source>
        <strain evidence="2">cv. HN1</strain>
        <tissue evidence="1">Leaves</tissue>
    </source>
</reference>
<dbReference type="Gramene" id="RZC78463">
    <property type="protein sequence ID" value="RZC78463"/>
    <property type="gene ID" value="C5167_002744"/>
</dbReference>
<gene>
    <name evidence="1" type="ORF">C5167_002744</name>
</gene>
<dbReference type="Proteomes" id="UP000316621">
    <property type="component" value="Chromosome 9"/>
</dbReference>
<proteinExistence type="predicted"/>
<protein>
    <submittedName>
        <fullName evidence="1">Uncharacterized protein</fullName>
    </submittedName>
</protein>
<evidence type="ECO:0000313" key="2">
    <source>
        <dbReference type="Proteomes" id="UP000316621"/>
    </source>
</evidence>
<name>A0A4Y7KYQ4_PAPSO</name>
<accession>A0A4Y7KYQ4</accession>
<evidence type="ECO:0000313" key="1">
    <source>
        <dbReference type="EMBL" id="RZC78463.1"/>
    </source>
</evidence>
<organism evidence="1 2">
    <name type="scientific">Papaver somniferum</name>
    <name type="common">Opium poppy</name>
    <dbReference type="NCBI Taxonomy" id="3469"/>
    <lineage>
        <taxon>Eukaryota</taxon>
        <taxon>Viridiplantae</taxon>
        <taxon>Streptophyta</taxon>
        <taxon>Embryophyta</taxon>
        <taxon>Tracheophyta</taxon>
        <taxon>Spermatophyta</taxon>
        <taxon>Magnoliopsida</taxon>
        <taxon>Ranunculales</taxon>
        <taxon>Papaveraceae</taxon>
        <taxon>Papaveroideae</taxon>
        <taxon>Papaver</taxon>
    </lineage>
</organism>